<dbReference type="AlphaFoldDB" id="X1QBH2"/>
<gene>
    <name evidence="1" type="ORF">S06H3_64313</name>
</gene>
<evidence type="ECO:0000313" key="1">
    <source>
        <dbReference type="EMBL" id="GAI52146.1"/>
    </source>
</evidence>
<organism evidence="1">
    <name type="scientific">marine sediment metagenome</name>
    <dbReference type="NCBI Taxonomy" id="412755"/>
    <lineage>
        <taxon>unclassified sequences</taxon>
        <taxon>metagenomes</taxon>
        <taxon>ecological metagenomes</taxon>
    </lineage>
</organism>
<name>X1QBH2_9ZZZZ</name>
<dbReference type="EMBL" id="BARV01042920">
    <property type="protein sequence ID" value="GAI52146.1"/>
    <property type="molecule type" value="Genomic_DNA"/>
</dbReference>
<evidence type="ECO:0008006" key="2">
    <source>
        <dbReference type="Google" id="ProtNLM"/>
    </source>
</evidence>
<feature type="non-terminal residue" evidence="1">
    <location>
        <position position="1"/>
    </location>
</feature>
<proteinExistence type="predicted"/>
<dbReference type="Gene3D" id="3.20.20.80">
    <property type="entry name" value="Glycosidases"/>
    <property type="match status" value="1"/>
</dbReference>
<protein>
    <recommendedName>
        <fullName evidence="2">Glycosyl hydrolase-like 10 domain-containing protein</fullName>
    </recommendedName>
</protein>
<sequence>DPELYAINGLGESAFNKPAYGDYYKFLCPSREEVYQFLAGLYGSIADLPEVDGIHLDYIRFPDVILAEGLWAKYKLVMDREYPQFDYCYCDHCVNGFKEKTGIDIKSVEDPSQVEEWKQYRY</sequence>
<comment type="caution">
    <text evidence="1">The sequence shown here is derived from an EMBL/GenBank/DDBJ whole genome shotgun (WGS) entry which is preliminary data.</text>
</comment>
<feature type="non-terminal residue" evidence="1">
    <location>
        <position position="122"/>
    </location>
</feature>
<accession>X1QBH2</accession>
<reference evidence="1" key="1">
    <citation type="journal article" date="2014" name="Front. Microbiol.">
        <title>High frequency of phylogenetically diverse reductive dehalogenase-homologous genes in deep subseafloor sedimentary metagenomes.</title>
        <authorList>
            <person name="Kawai M."/>
            <person name="Futagami T."/>
            <person name="Toyoda A."/>
            <person name="Takaki Y."/>
            <person name="Nishi S."/>
            <person name="Hori S."/>
            <person name="Arai W."/>
            <person name="Tsubouchi T."/>
            <person name="Morono Y."/>
            <person name="Uchiyama I."/>
            <person name="Ito T."/>
            <person name="Fujiyama A."/>
            <person name="Inagaki F."/>
            <person name="Takami H."/>
        </authorList>
    </citation>
    <scope>NUCLEOTIDE SEQUENCE</scope>
    <source>
        <strain evidence="1">Expedition CK06-06</strain>
    </source>
</reference>